<reference evidence="3" key="1">
    <citation type="journal article" date="2019" name="Int. J. Syst. Evol. Microbiol.">
        <title>The Global Catalogue of Microorganisms (GCM) 10K type strain sequencing project: providing services to taxonomists for standard genome sequencing and annotation.</title>
        <authorList>
            <consortium name="The Broad Institute Genomics Platform"/>
            <consortium name="The Broad Institute Genome Sequencing Center for Infectious Disease"/>
            <person name="Wu L."/>
            <person name="Ma J."/>
        </authorList>
    </citation>
    <scope>NUCLEOTIDE SEQUENCE [LARGE SCALE GENOMIC DNA]</scope>
    <source>
        <strain evidence="3">CGMCC 1.6964</strain>
    </source>
</reference>
<accession>A0ABQ2L8J6</accession>
<dbReference type="InterPro" id="IPR009214">
    <property type="entry name" value="DUF1129"/>
</dbReference>
<gene>
    <name evidence="2" type="ORF">GCM10010969_34590</name>
</gene>
<dbReference type="EMBL" id="BMLN01000012">
    <property type="protein sequence ID" value="GGO06721.1"/>
    <property type="molecule type" value="Genomic_DNA"/>
</dbReference>
<dbReference type="RefSeq" id="WP_018978149.1">
    <property type="nucleotide sequence ID" value="NZ_BMLN01000012.1"/>
</dbReference>
<sequence length="213" mass="23592">MSVRTNIREINTIRDQLSKKNAEYFDEVIVHIRSSRVQENSGEEWLLARGQELLSAQKQGKSASKLFGEDPVAFASEALLHLPQRKVSGRARLSVLVPWTALSWTFLLLGLTALIVPEAEETNTGMLLVVVIGAFALIEVLMRLTRRDPEEGIPAPPKFNLRGIGTVLIALVILGTASLMLLRITPVITIPYWVSLILAGVGFVGQVLLFRRR</sequence>
<evidence type="ECO:0000313" key="3">
    <source>
        <dbReference type="Proteomes" id="UP000606653"/>
    </source>
</evidence>
<feature type="transmembrane region" description="Helical" evidence="1">
    <location>
        <begin position="163"/>
        <end position="184"/>
    </location>
</feature>
<proteinExistence type="predicted"/>
<evidence type="ECO:0000256" key="1">
    <source>
        <dbReference type="SAM" id="Phobius"/>
    </source>
</evidence>
<dbReference type="Pfam" id="PF06570">
    <property type="entry name" value="DUF1129"/>
    <property type="match status" value="1"/>
</dbReference>
<protein>
    <recommendedName>
        <fullName evidence="4">DUF1129 family protein</fullName>
    </recommendedName>
</protein>
<organism evidence="2 3">
    <name type="scientific">Saccharibacillus kuerlensis</name>
    <dbReference type="NCBI Taxonomy" id="459527"/>
    <lineage>
        <taxon>Bacteria</taxon>
        <taxon>Bacillati</taxon>
        <taxon>Bacillota</taxon>
        <taxon>Bacilli</taxon>
        <taxon>Bacillales</taxon>
        <taxon>Paenibacillaceae</taxon>
        <taxon>Saccharibacillus</taxon>
    </lineage>
</organism>
<evidence type="ECO:0008006" key="4">
    <source>
        <dbReference type="Google" id="ProtNLM"/>
    </source>
</evidence>
<keyword evidence="1" id="KW-1133">Transmembrane helix</keyword>
<comment type="caution">
    <text evidence="2">The sequence shown here is derived from an EMBL/GenBank/DDBJ whole genome shotgun (WGS) entry which is preliminary data.</text>
</comment>
<evidence type="ECO:0000313" key="2">
    <source>
        <dbReference type="EMBL" id="GGO06721.1"/>
    </source>
</evidence>
<dbReference type="SUPFAM" id="SSF158560">
    <property type="entry name" value="BH3980-like"/>
    <property type="match status" value="1"/>
</dbReference>
<feature type="transmembrane region" description="Helical" evidence="1">
    <location>
        <begin position="122"/>
        <end position="142"/>
    </location>
</feature>
<keyword evidence="1" id="KW-0812">Transmembrane</keyword>
<name>A0ABQ2L8J6_9BACL</name>
<dbReference type="Proteomes" id="UP000606653">
    <property type="component" value="Unassembled WGS sequence"/>
</dbReference>
<keyword evidence="1" id="KW-0472">Membrane</keyword>
<feature type="transmembrane region" description="Helical" evidence="1">
    <location>
        <begin position="190"/>
        <end position="210"/>
    </location>
</feature>
<feature type="transmembrane region" description="Helical" evidence="1">
    <location>
        <begin position="93"/>
        <end position="116"/>
    </location>
</feature>
<keyword evidence="3" id="KW-1185">Reference proteome</keyword>